<dbReference type="InterPro" id="IPR019267">
    <property type="entry name" value="CRISPR-assoc_Cas6_C"/>
</dbReference>
<name>A0ABX0F2G7_9BACL</name>
<dbReference type="EMBL" id="JAAFGS010000001">
    <property type="protein sequence ID" value="NGZ74055.1"/>
    <property type="molecule type" value="Genomic_DNA"/>
</dbReference>
<reference evidence="2 3" key="1">
    <citation type="submission" date="2020-01" db="EMBL/GenBank/DDBJ databases">
        <title>Polyphasic characterisation and genomic insights into a novel alkali tolerant bacterium VR-M41.</title>
        <authorList>
            <person name="Vemuluri V.R."/>
        </authorList>
    </citation>
    <scope>NUCLEOTIDE SEQUENCE [LARGE SCALE GENOMIC DNA]</scope>
    <source>
        <strain evidence="2 3">VR-M41</strain>
    </source>
</reference>
<organism evidence="2 3">
    <name type="scientific">Saccharibacillus alkalitolerans</name>
    <dbReference type="NCBI Taxonomy" id="2705290"/>
    <lineage>
        <taxon>Bacteria</taxon>
        <taxon>Bacillati</taxon>
        <taxon>Bacillota</taxon>
        <taxon>Bacilli</taxon>
        <taxon>Bacillales</taxon>
        <taxon>Paenibacillaceae</taxon>
        <taxon>Saccharibacillus</taxon>
    </lineage>
</organism>
<protein>
    <submittedName>
        <fullName evidence="2">CRISPR system precrRNA processing endoribonuclease RAMP protein Cas6</fullName>
    </submittedName>
</protein>
<dbReference type="Gene3D" id="3.30.70.1900">
    <property type="match status" value="1"/>
</dbReference>
<dbReference type="Proteomes" id="UP000800303">
    <property type="component" value="Unassembled WGS sequence"/>
</dbReference>
<proteinExistence type="predicted"/>
<evidence type="ECO:0000259" key="1">
    <source>
        <dbReference type="Pfam" id="PF10040"/>
    </source>
</evidence>
<gene>
    <name evidence="2" type="ORF">GYN08_01920</name>
</gene>
<comment type="caution">
    <text evidence="2">The sequence shown here is derived from an EMBL/GenBank/DDBJ whole genome shotgun (WGS) entry which is preliminary data.</text>
</comment>
<dbReference type="Pfam" id="PF10040">
    <property type="entry name" value="CRISPR_Cas6"/>
    <property type="match status" value="1"/>
</dbReference>
<feature type="domain" description="CRISPR-associated protein Cas6 C-terminal" evidence="1">
    <location>
        <begin position="174"/>
        <end position="295"/>
    </location>
</feature>
<accession>A0ABX0F2G7</accession>
<dbReference type="RefSeq" id="WP_166271969.1">
    <property type="nucleotide sequence ID" value="NZ_JAAFGS010000001.1"/>
</dbReference>
<evidence type="ECO:0000313" key="2">
    <source>
        <dbReference type="EMBL" id="NGZ74055.1"/>
    </source>
</evidence>
<keyword evidence="3" id="KW-1185">Reference proteome</keyword>
<sequence length="301" mass="33997">MFEHIETLTLRAIFSAKGTGPLPPYLGSTLRGLLGHCIRDFVCSYPTVKCHQCHISHDCAYAQNFASPGNEAGAVNPFVIHSLTRDKVQWNPADECQFEITLIGEASRHVGLFVDALKEMERKGWGSARIPFQLEQIVDPLSQTLIWNSGKVWMRNCKPRPLVCDQRRANSVVIRFDSPVRILVSRNLQRRIGFVDLIQSLSRRITLLSHAYTDQRLDWDEESMLGAASQVQTTAESWRAIDFERYSMTRGGKLALPAITGWARYEGDLTPFTPLLEAGEKLHVGKNATIGFGHYRVSYDY</sequence>
<evidence type="ECO:0000313" key="3">
    <source>
        <dbReference type="Proteomes" id="UP000800303"/>
    </source>
</evidence>